<protein>
    <submittedName>
        <fullName evidence="1">G protein-coupled receptor</fullName>
    </submittedName>
</protein>
<keyword evidence="2" id="KW-1185">Reference proteome</keyword>
<reference evidence="1" key="2">
    <citation type="submission" date="2022-06" db="UniProtKB">
        <authorList>
            <consortium name="EnsemblMetazoa"/>
        </authorList>
    </citation>
    <scope>IDENTIFICATION</scope>
    <source>
        <strain evidence="1">PS312</strain>
    </source>
</reference>
<dbReference type="Pfam" id="PF10326">
    <property type="entry name" value="7TM_GPCR_Str"/>
    <property type="match status" value="1"/>
</dbReference>
<dbReference type="PANTHER" id="PTHR22943:SF248">
    <property type="entry name" value="SEVEN TM RECEPTOR"/>
    <property type="match status" value="1"/>
</dbReference>
<name>A0A2A6D1Q3_PRIPA</name>
<evidence type="ECO:0000313" key="1">
    <source>
        <dbReference type="EnsemblMetazoa" id="PPA46000.1"/>
    </source>
</evidence>
<sequence>MDISNFQSADAYGIHSIIIGTTTVVSFFSNSLLIYIVITTKAAEFGSYRYLLCFFAICNITTTIGHASFDWYCHMTLSGFYFFPRYTGSYISGVSWATVFCWMFIITYYQVFLILAFHFVYRFKIVTSLGSSITDNWSRAHWIAAGAHVYIFYVSAFVATVAIEMSPSEETRRDAPPEILADYGVDLADPRTGFIVLAMRRFDGASNSTRWSASSLIAIMNHMILFGGTGAVVVFCMMRTNAAIKSAETLLTPTMRRLHKQLFRALLVQTTIPCVFSYTPLAIILLFGGVTGMSALNGALIIVTVRHITCTSRRDTYLSSVARNGNRINLAGIALGSFGNVLFLMTAIFPSVDALFVLFFIVKFRLAVIRLFRFPCGNATADERRRFEKSD</sequence>
<dbReference type="Proteomes" id="UP000005239">
    <property type="component" value="Unassembled WGS sequence"/>
</dbReference>
<dbReference type="EnsemblMetazoa" id="PPA46000.1">
    <property type="protein sequence ID" value="PPA46000.1"/>
    <property type="gene ID" value="WBGene00284369"/>
</dbReference>
<dbReference type="InterPro" id="IPR019428">
    <property type="entry name" value="7TM_GPCR_serpentine_rcpt_Str"/>
</dbReference>
<reference evidence="2" key="1">
    <citation type="journal article" date="2008" name="Nat. Genet.">
        <title>The Pristionchus pacificus genome provides a unique perspective on nematode lifestyle and parasitism.</title>
        <authorList>
            <person name="Dieterich C."/>
            <person name="Clifton S.W."/>
            <person name="Schuster L.N."/>
            <person name="Chinwalla A."/>
            <person name="Delehaunty K."/>
            <person name="Dinkelacker I."/>
            <person name="Fulton L."/>
            <person name="Fulton R."/>
            <person name="Godfrey J."/>
            <person name="Minx P."/>
            <person name="Mitreva M."/>
            <person name="Roeseler W."/>
            <person name="Tian H."/>
            <person name="Witte H."/>
            <person name="Yang S.P."/>
            <person name="Wilson R.K."/>
            <person name="Sommer R.J."/>
        </authorList>
    </citation>
    <scope>NUCLEOTIDE SEQUENCE [LARGE SCALE GENOMIC DNA]</scope>
    <source>
        <strain evidence="2">PS312</strain>
    </source>
</reference>
<gene>
    <name evidence="1" type="primary">WBGene00284369</name>
</gene>
<proteinExistence type="predicted"/>
<evidence type="ECO:0000313" key="2">
    <source>
        <dbReference type="Proteomes" id="UP000005239"/>
    </source>
</evidence>
<accession>A0A2A6D1Q3</accession>
<accession>A0A8R1Z734</accession>
<dbReference type="PANTHER" id="PTHR22943">
    <property type="entry name" value="7-TRANSMEMBRANE DOMAIN RECEPTOR C.ELEGANS"/>
    <property type="match status" value="1"/>
</dbReference>
<dbReference type="AlphaFoldDB" id="A0A2A6D1Q3"/>
<organism evidence="1 2">
    <name type="scientific">Pristionchus pacificus</name>
    <name type="common">Parasitic nematode worm</name>
    <dbReference type="NCBI Taxonomy" id="54126"/>
    <lineage>
        <taxon>Eukaryota</taxon>
        <taxon>Metazoa</taxon>
        <taxon>Ecdysozoa</taxon>
        <taxon>Nematoda</taxon>
        <taxon>Chromadorea</taxon>
        <taxon>Rhabditida</taxon>
        <taxon>Rhabditina</taxon>
        <taxon>Diplogasteromorpha</taxon>
        <taxon>Diplogasteroidea</taxon>
        <taxon>Neodiplogasteridae</taxon>
        <taxon>Pristionchus</taxon>
    </lineage>
</organism>